<comment type="caution">
    <text evidence="1">The sequence shown here is derived from an EMBL/GenBank/DDBJ whole genome shotgun (WGS) entry which is preliminary data.</text>
</comment>
<accession>A0A8H7F0Q6</accession>
<evidence type="ECO:0000313" key="2">
    <source>
        <dbReference type="Proteomes" id="UP000629468"/>
    </source>
</evidence>
<organism evidence="1 2">
    <name type="scientific">Agaricus bisporus var. burnettii</name>
    <dbReference type="NCBI Taxonomy" id="192524"/>
    <lineage>
        <taxon>Eukaryota</taxon>
        <taxon>Fungi</taxon>
        <taxon>Dikarya</taxon>
        <taxon>Basidiomycota</taxon>
        <taxon>Agaricomycotina</taxon>
        <taxon>Agaricomycetes</taxon>
        <taxon>Agaricomycetidae</taxon>
        <taxon>Agaricales</taxon>
        <taxon>Agaricineae</taxon>
        <taxon>Agaricaceae</taxon>
        <taxon>Agaricus</taxon>
    </lineage>
</organism>
<proteinExistence type="predicted"/>
<protein>
    <submittedName>
        <fullName evidence="1">Uncharacterized protein</fullName>
    </submittedName>
</protein>
<dbReference type="Proteomes" id="UP000629468">
    <property type="component" value="Unassembled WGS sequence"/>
</dbReference>
<dbReference type="EMBL" id="JABXXO010000009">
    <property type="protein sequence ID" value="KAF7771097.1"/>
    <property type="molecule type" value="Genomic_DNA"/>
</dbReference>
<dbReference type="AlphaFoldDB" id="A0A8H7F0Q6"/>
<gene>
    <name evidence="1" type="ORF">Agabi119p4_7071</name>
</gene>
<sequence length="70" mass="8167">MMTCYNKILRLHSTRYQGLQSAISCWFHYHVSDPRESDRTLSQDSLLVDQLLHTVIAVWFYPVDPALGEL</sequence>
<reference evidence="1 2" key="1">
    <citation type="journal article" name="Sci. Rep.">
        <title>Telomere-to-telomere assembled and centromere annotated genomes of the two main subspecies of the button mushroom Agaricus bisporus reveal especially polymorphic chromosome ends.</title>
        <authorList>
            <person name="Sonnenberg A.S.M."/>
            <person name="Sedaghat-Telgerd N."/>
            <person name="Lavrijssen B."/>
            <person name="Ohm R.A."/>
            <person name="Hendrickx P.M."/>
            <person name="Scholtmeijer K."/>
            <person name="Baars J.J.P."/>
            <person name="van Peer A."/>
        </authorList>
    </citation>
    <scope>NUCLEOTIDE SEQUENCE [LARGE SCALE GENOMIC DNA]</scope>
    <source>
        <strain evidence="1 2">H119_p4</strain>
    </source>
</reference>
<name>A0A8H7F0Q6_AGABI</name>
<evidence type="ECO:0000313" key="1">
    <source>
        <dbReference type="EMBL" id="KAF7771097.1"/>
    </source>
</evidence>